<keyword evidence="6 12" id="KW-0418">Kinase</keyword>
<keyword evidence="9" id="KW-1133">Transmembrane helix</keyword>
<comment type="subcellular location">
    <subcellularLocation>
        <location evidence="2">Membrane</location>
    </subcellularLocation>
</comment>
<evidence type="ECO:0000259" key="11">
    <source>
        <dbReference type="PROSITE" id="PS50885"/>
    </source>
</evidence>
<dbReference type="EMBL" id="AAPJ01000007">
    <property type="protein sequence ID" value="EAS48852.1"/>
    <property type="molecule type" value="Genomic_DNA"/>
</dbReference>
<sequence length="451" mass="48188">MSLMMGLILRLFGVACVCLAGAIVYVVADTQAAIRTELKATEARVAFQLERIYMLGSGGVESTHIARRSIEIVSVMTPGTCVAFTERDGGTRRLCSGWNAFGSVAPGWFRAALAAGFRHPAALEREVRIFGEDGRRLRTSFDPVAAATRIWQQVRIAAALALALAAAMIALSSLAIAHALLPVQAIVDGLKRLEMGDIGSRLPSFRTAEFRRLAIAVNRLASRLERSTAERAALMRKLFEVQEDERRTLARELHDEFGQCLTAAGAMAASLEAASPAGRDDIAEDARAIGRMVKRMMATLRGAFVRLRPPDLDQLGLEPSLRTMLHGWEASLGGRTRFVLETEGDLAGLDDAAALNLYRIVQECLTNAARHGSARRIVVRVVRDSAGGAPGVELTVMDDGGGRPEALERGTGFGIAGIRERIAALGGTLSIGEAQGGIRVAATIPTGALRP</sequence>
<evidence type="ECO:0000256" key="9">
    <source>
        <dbReference type="SAM" id="Phobius"/>
    </source>
</evidence>
<protein>
    <recommendedName>
        <fullName evidence="3">histidine kinase</fullName>
        <ecNumber evidence="3">2.7.13.3</ecNumber>
    </recommendedName>
</protein>
<dbReference type="GO" id="GO:0000155">
    <property type="term" value="F:phosphorelay sensor kinase activity"/>
    <property type="evidence" value="ECO:0007669"/>
    <property type="project" value="InterPro"/>
</dbReference>
<dbReference type="InterPro" id="IPR005467">
    <property type="entry name" value="His_kinase_dom"/>
</dbReference>
<feature type="transmembrane region" description="Helical" evidence="9">
    <location>
        <begin position="156"/>
        <end position="181"/>
    </location>
</feature>
<dbReference type="PANTHER" id="PTHR24421">
    <property type="entry name" value="NITRATE/NITRITE SENSOR PROTEIN NARX-RELATED"/>
    <property type="match status" value="1"/>
</dbReference>
<dbReference type="SMART" id="SM00304">
    <property type="entry name" value="HAMP"/>
    <property type="match status" value="1"/>
</dbReference>
<keyword evidence="9" id="KW-0812">Transmembrane</keyword>
<feature type="coiled-coil region" evidence="8">
    <location>
        <begin position="217"/>
        <end position="244"/>
    </location>
</feature>
<dbReference type="GO" id="GO:0046983">
    <property type="term" value="F:protein dimerization activity"/>
    <property type="evidence" value="ECO:0007669"/>
    <property type="project" value="InterPro"/>
</dbReference>
<dbReference type="SUPFAM" id="SSF55874">
    <property type="entry name" value="ATPase domain of HSP90 chaperone/DNA topoisomerase II/histidine kinase"/>
    <property type="match status" value="1"/>
</dbReference>
<dbReference type="Gene3D" id="1.20.5.1930">
    <property type="match status" value="1"/>
</dbReference>
<name>Q1YEP3_AURMS</name>
<evidence type="ECO:0000256" key="4">
    <source>
        <dbReference type="ARBA" id="ARBA00022553"/>
    </source>
</evidence>
<dbReference type="Pfam" id="PF02518">
    <property type="entry name" value="HATPase_c"/>
    <property type="match status" value="1"/>
</dbReference>
<proteinExistence type="predicted"/>
<dbReference type="InterPro" id="IPR003594">
    <property type="entry name" value="HATPase_dom"/>
</dbReference>
<evidence type="ECO:0000256" key="7">
    <source>
        <dbReference type="ARBA" id="ARBA00023012"/>
    </source>
</evidence>
<keyword evidence="5" id="KW-0808">Transferase</keyword>
<reference evidence="12 13" key="1">
    <citation type="journal article" date="2008" name="Appl. Environ. Microbiol.">
        <title>Genomic insights into Mn(II) oxidation by the marine alphaproteobacterium Aurantimonas sp. strain SI85-9A1.</title>
        <authorList>
            <person name="Dick G.J."/>
            <person name="Podell S."/>
            <person name="Johnson H.A."/>
            <person name="Rivera-Espinoza Y."/>
            <person name="Bernier-Latmani R."/>
            <person name="McCarthy J.K."/>
            <person name="Torpey J.W."/>
            <person name="Clement B.G."/>
            <person name="Gaasterland T."/>
            <person name="Tebo B.M."/>
        </authorList>
    </citation>
    <scope>NUCLEOTIDE SEQUENCE [LARGE SCALE GENOMIC DNA]</scope>
    <source>
        <strain evidence="12 13">SI85-9A1</strain>
    </source>
</reference>
<comment type="caution">
    <text evidence="12">The sequence shown here is derived from an EMBL/GenBank/DDBJ whole genome shotgun (WGS) entry which is preliminary data.</text>
</comment>
<dbReference type="OrthoDB" id="9778496at2"/>
<evidence type="ECO:0000256" key="1">
    <source>
        <dbReference type="ARBA" id="ARBA00000085"/>
    </source>
</evidence>
<feature type="domain" description="HAMP" evidence="11">
    <location>
        <begin position="177"/>
        <end position="229"/>
    </location>
</feature>
<evidence type="ECO:0000313" key="12">
    <source>
        <dbReference type="EMBL" id="EAS48852.1"/>
    </source>
</evidence>
<dbReference type="PANTHER" id="PTHR24421:SF58">
    <property type="entry name" value="SIGNAL TRANSDUCTION HISTIDINE-PROTEIN KINASE_PHOSPHATASE UHPB"/>
    <property type="match status" value="1"/>
</dbReference>
<comment type="catalytic activity">
    <reaction evidence="1">
        <text>ATP + protein L-histidine = ADP + protein N-phospho-L-histidine.</text>
        <dbReference type="EC" id="2.7.13.3"/>
    </reaction>
</comment>
<dbReference type="AlphaFoldDB" id="Q1YEP3"/>
<dbReference type="SMART" id="SM00387">
    <property type="entry name" value="HATPase_c"/>
    <property type="match status" value="1"/>
</dbReference>
<dbReference type="CDD" id="cd16917">
    <property type="entry name" value="HATPase_UhpB-NarQ-NarX-like"/>
    <property type="match status" value="1"/>
</dbReference>
<dbReference type="Pfam" id="PF07730">
    <property type="entry name" value="HisKA_3"/>
    <property type="match status" value="1"/>
</dbReference>
<keyword evidence="7" id="KW-0902">Two-component regulatory system</keyword>
<evidence type="ECO:0000313" key="13">
    <source>
        <dbReference type="Proteomes" id="UP000000321"/>
    </source>
</evidence>
<organism evidence="12 13">
    <name type="scientific">Aurantimonas manganoxydans (strain ATCC BAA-1229 / DSM 21871 / SI85-9A1)</name>
    <dbReference type="NCBI Taxonomy" id="287752"/>
    <lineage>
        <taxon>Bacteria</taxon>
        <taxon>Pseudomonadati</taxon>
        <taxon>Pseudomonadota</taxon>
        <taxon>Alphaproteobacteria</taxon>
        <taxon>Hyphomicrobiales</taxon>
        <taxon>Aurantimonadaceae</taxon>
        <taxon>Aurantimonas</taxon>
    </lineage>
</organism>
<keyword evidence="13" id="KW-1185">Reference proteome</keyword>
<accession>Q1YEP3</accession>
<dbReference type="Proteomes" id="UP000000321">
    <property type="component" value="Unassembled WGS sequence"/>
</dbReference>
<keyword evidence="9" id="KW-0472">Membrane</keyword>
<evidence type="ECO:0000259" key="10">
    <source>
        <dbReference type="PROSITE" id="PS50109"/>
    </source>
</evidence>
<keyword evidence="8" id="KW-0175">Coiled coil</keyword>
<dbReference type="InterPro" id="IPR003660">
    <property type="entry name" value="HAMP_dom"/>
</dbReference>
<dbReference type="Gene3D" id="3.30.565.10">
    <property type="entry name" value="Histidine kinase-like ATPase, C-terminal domain"/>
    <property type="match status" value="1"/>
</dbReference>
<evidence type="ECO:0000256" key="6">
    <source>
        <dbReference type="ARBA" id="ARBA00022777"/>
    </source>
</evidence>
<evidence type="ECO:0000256" key="8">
    <source>
        <dbReference type="SAM" id="Coils"/>
    </source>
</evidence>
<feature type="domain" description="Histidine kinase" evidence="10">
    <location>
        <begin position="357"/>
        <end position="448"/>
    </location>
</feature>
<dbReference type="HOGENOM" id="CLU_045360_1_0_5"/>
<evidence type="ECO:0000256" key="3">
    <source>
        <dbReference type="ARBA" id="ARBA00012438"/>
    </source>
</evidence>
<dbReference type="PROSITE" id="PS50885">
    <property type="entry name" value="HAMP"/>
    <property type="match status" value="1"/>
</dbReference>
<dbReference type="BioCyc" id="AURANTIMONAS:SI859A1_03490-MONOMER"/>
<dbReference type="InterPro" id="IPR036890">
    <property type="entry name" value="HATPase_C_sf"/>
</dbReference>
<keyword evidence="4" id="KW-0597">Phosphoprotein</keyword>
<dbReference type="RefSeq" id="WP_009211300.1">
    <property type="nucleotide sequence ID" value="NZ_BBWP01000046.1"/>
</dbReference>
<dbReference type="GO" id="GO:0016020">
    <property type="term" value="C:membrane"/>
    <property type="evidence" value="ECO:0007669"/>
    <property type="project" value="UniProtKB-SubCell"/>
</dbReference>
<dbReference type="Gene3D" id="6.10.340.10">
    <property type="match status" value="1"/>
</dbReference>
<dbReference type="InterPro" id="IPR011712">
    <property type="entry name" value="Sig_transdc_His_kin_sub3_dim/P"/>
</dbReference>
<dbReference type="InterPro" id="IPR050482">
    <property type="entry name" value="Sensor_HK_TwoCompSys"/>
</dbReference>
<dbReference type="Pfam" id="PF00672">
    <property type="entry name" value="HAMP"/>
    <property type="match status" value="1"/>
</dbReference>
<dbReference type="CDD" id="cd06225">
    <property type="entry name" value="HAMP"/>
    <property type="match status" value="1"/>
</dbReference>
<evidence type="ECO:0000256" key="5">
    <source>
        <dbReference type="ARBA" id="ARBA00022679"/>
    </source>
</evidence>
<evidence type="ECO:0000256" key="2">
    <source>
        <dbReference type="ARBA" id="ARBA00004370"/>
    </source>
</evidence>
<dbReference type="PROSITE" id="PS50109">
    <property type="entry name" value="HIS_KIN"/>
    <property type="match status" value="1"/>
</dbReference>
<gene>
    <name evidence="12" type="ORF">SI859A1_03490</name>
</gene>
<dbReference type="EC" id="2.7.13.3" evidence="3"/>